<dbReference type="EMBL" id="AXCM01004865">
    <property type="status" value="NOT_ANNOTATED_CDS"/>
    <property type="molecule type" value="Genomic_DNA"/>
</dbReference>
<protein>
    <submittedName>
        <fullName evidence="1">Uncharacterized protein</fullName>
    </submittedName>
</protein>
<proteinExistence type="predicted"/>
<sequence length="184" mass="20247">MEADDELLTTKPGRAHVYTNPSWQAVRKQSSRKMSAVNRSWAIFLHISGSNTGQSSKRGQAGVPINFIGSYDETIRPQGANPPEPIAPPPAPEPLLFVSDDLIALERTAVRGGVRIERYHRHPRPVALSARHHALLVERKYCHEIVLAAHHDVLAVRAPAHAEKATEVGARNAHQLHVLVVEDA</sequence>
<keyword evidence="2" id="KW-1185">Reference proteome</keyword>
<dbReference type="AlphaFoldDB" id="A0A182M5Z3"/>
<dbReference type="Proteomes" id="UP000075883">
    <property type="component" value="Unassembled WGS sequence"/>
</dbReference>
<dbReference type="EnsemblMetazoa" id="ACUA010318-RA">
    <property type="protein sequence ID" value="ACUA010318-PA"/>
    <property type="gene ID" value="ACUA010318"/>
</dbReference>
<dbReference type="VEuPathDB" id="VectorBase:ACUA010318"/>
<evidence type="ECO:0000313" key="2">
    <source>
        <dbReference type="Proteomes" id="UP000075883"/>
    </source>
</evidence>
<evidence type="ECO:0000313" key="1">
    <source>
        <dbReference type="EnsemblMetazoa" id="ACUA010318-PA"/>
    </source>
</evidence>
<organism evidence="1 2">
    <name type="scientific">Anopheles culicifacies</name>
    <dbReference type="NCBI Taxonomy" id="139723"/>
    <lineage>
        <taxon>Eukaryota</taxon>
        <taxon>Metazoa</taxon>
        <taxon>Ecdysozoa</taxon>
        <taxon>Arthropoda</taxon>
        <taxon>Hexapoda</taxon>
        <taxon>Insecta</taxon>
        <taxon>Pterygota</taxon>
        <taxon>Neoptera</taxon>
        <taxon>Endopterygota</taxon>
        <taxon>Diptera</taxon>
        <taxon>Nematocera</taxon>
        <taxon>Culicoidea</taxon>
        <taxon>Culicidae</taxon>
        <taxon>Anophelinae</taxon>
        <taxon>Anopheles</taxon>
        <taxon>culicifacies species complex</taxon>
    </lineage>
</organism>
<name>A0A182M5Z3_9DIPT</name>
<accession>A0A182M5Z3</accession>
<reference evidence="1" key="2">
    <citation type="submission" date="2020-05" db="UniProtKB">
        <authorList>
            <consortium name="EnsemblMetazoa"/>
        </authorList>
    </citation>
    <scope>IDENTIFICATION</scope>
    <source>
        <strain evidence="1">A-37</strain>
    </source>
</reference>
<reference evidence="2" key="1">
    <citation type="submission" date="2013-09" db="EMBL/GenBank/DDBJ databases">
        <title>The Genome Sequence of Anopheles culicifacies species A.</title>
        <authorList>
            <consortium name="The Broad Institute Genomics Platform"/>
            <person name="Neafsey D.E."/>
            <person name="Besansky N."/>
            <person name="Howell P."/>
            <person name="Walton C."/>
            <person name="Young S.K."/>
            <person name="Zeng Q."/>
            <person name="Gargeya S."/>
            <person name="Fitzgerald M."/>
            <person name="Haas B."/>
            <person name="Abouelleil A."/>
            <person name="Allen A.W."/>
            <person name="Alvarado L."/>
            <person name="Arachchi H.M."/>
            <person name="Berlin A.M."/>
            <person name="Chapman S.B."/>
            <person name="Gainer-Dewar J."/>
            <person name="Goldberg J."/>
            <person name="Griggs A."/>
            <person name="Gujja S."/>
            <person name="Hansen M."/>
            <person name="Howarth C."/>
            <person name="Imamovic A."/>
            <person name="Ireland A."/>
            <person name="Larimer J."/>
            <person name="McCowan C."/>
            <person name="Murphy C."/>
            <person name="Pearson M."/>
            <person name="Poon T.W."/>
            <person name="Priest M."/>
            <person name="Roberts A."/>
            <person name="Saif S."/>
            <person name="Shea T."/>
            <person name="Sisk P."/>
            <person name="Sykes S."/>
            <person name="Wortman J."/>
            <person name="Nusbaum C."/>
            <person name="Birren B."/>
        </authorList>
    </citation>
    <scope>NUCLEOTIDE SEQUENCE [LARGE SCALE GENOMIC DNA]</scope>
    <source>
        <strain evidence="2">A-37</strain>
    </source>
</reference>